<gene>
    <name evidence="1" type="ORF">PLICRDRAFT_180108</name>
</gene>
<dbReference type="Proteomes" id="UP000053263">
    <property type="component" value="Unassembled WGS sequence"/>
</dbReference>
<sequence length="148" mass="16053">MSTTTTTAVASPPRTTVQSLRGGFVLSAEAACRWATDLRGPDAPSLLPDEYHSLTILGTIIVAVQKVGGVGCGLHGTFAGDKYVACSHHQKKVFDVGLHEENLVSGVVPPSYQFKPNEVTARVEKLLDDAGVEHSEFRTVFSEHYREW</sequence>
<protein>
    <submittedName>
        <fullName evidence="1">Uncharacterized protein</fullName>
    </submittedName>
</protein>
<evidence type="ECO:0000313" key="2">
    <source>
        <dbReference type="Proteomes" id="UP000053263"/>
    </source>
</evidence>
<reference evidence="1 2" key="1">
    <citation type="submission" date="2014-06" db="EMBL/GenBank/DDBJ databases">
        <title>Evolutionary Origins and Diversification of the Mycorrhizal Mutualists.</title>
        <authorList>
            <consortium name="DOE Joint Genome Institute"/>
            <consortium name="Mycorrhizal Genomics Consortium"/>
            <person name="Kohler A."/>
            <person name="Kuo A."/>
            <person name="Nagy L.G."/>
            <person name="Floudas D."/>
            <person name="Copeland A."/>
            <person name="Barry K.W."/>
            <person name="Cichocki N."/>
            <person name="Veneault-Fourrey C."/>
            <person name="LaButti K."/>
            <person name="Lindquist E.A."/>
            <person name="Lipzen A."/>
            <person name="Lundell T."/>
            <person name="Morin E."/>
            <person name="Murat C."/>
            <person name="Riley R."/>
            <person name="Ohm R."/>
            <person name="Sun H."/>
            <person name="Tunlid A."/>
            <person name="Henrissat B."/>
            <person name="Grigoriev I.V."/>
            <person name="Hibbett D.S."/>
            <person name="Martin F."/>
        </authorList>
    </citation>
    <scope>NUCLEOTIDE SEQUENCE [LARGE SCALE GENOMIC DNA]</scope>
    <source>
        <strain evidence="1 2">FD-325 SS-3</strain>
    </source>
</reference>
<dbReference type="HOGENOM" id="CLU_138082_0_0_1"/>
<keyword evidence="2" id="KW-1185">Reference proteome</keyword>
<dbReference type="EMBL" id="KN832574">
    <property type="protein sequence ID" value="KII83761.1"/>
    <property type="molecule type" value="Genomic_DNA"/>
</dbReference>
<evidence type="ECO:0000313" key="1">
    <source>
        <dbReference type="EMBL" id="KII83761.1"/>
    </source>
</evidence>
<proteinExistence type="predicted"/>
<dbReference type="AlphaFoldDB" id="A0A0C9SKH8"/>
<name>A0A0C9SKH8_PLICR</name>
<organism evidence="1 2">
    <name type="scientific">Plicaturopsis crispa FD-325 SS-3</name>
    <dbReference type="NCBI Taxonomy" id="944288"/>
    <lineage>
        <taxon>Eukaryota</taxon>
        <taxon>Fungi</taxon>
        <taxon>Dikarya</taxon>
        <taxon>Basidiomycota</taxon>
        <taxon>Agaricomycotina</taxon>
        <taxon>Agaricomycetes</taxon>
        <taxon>Agaricomycetidae</taxon>
        <taxon>Amylocorticiales</taxon>
        <taxon>Amylocorticiaceae</taxon>
        <taxon>Plicatura</taxon>
        <taxon>Plicaturopsis crispa</taxon>
    </lineage>
</organism>
<accession>A0A0C9SKH8</accession>